<keyword evidence="2" id="KW-1185">Reference proteome</keyword>
<dbReference type="Gene3D" id="3.40.50.150">
    <property type="entry name" value="Vaccinia Virus protein VP39"/>
    <property type="match status" value="1"/>
</dbReference>
<keyword evidence="1" id="KW-0489">Methyltransferase</keyword>
<keyword evidence="1" id="KW-0808">Transferase</keyword>
<name>A0A4R7I0D0_9ACTN</name>
<organism evidence="1 2">
    <name type="scientific">Ilumatobacter fluminis</name>
    <dbReference type="NCBI Taxonomy" id="467091"/>
    <lineage>
        <taxon>Bacteria</taxon>
        <taxon>Bacillati</taxon>
        <taxon>Actinomycetota</taxon>
        <taxon>Acidimicrobiia</taxon>
        <taxon>Acidimicrobiales</taxon>
        <taxon>Ilumatobacteraceae</taxon>
        <taxon>Ilumatobacter</taxon>
    </lineage>
</organism>
<protein>
    <submittedName>
        <fullName evidence="1">Methyltransferase family protein</fullName>
    </submittedName>
</protein>
<accession>A0A4R7I0D0</accession>
<reference evidence="1 2" key="1">
    <citation type="submission" date="2019-03" db="EMBL/GenBank/DDBJ databases">
        <title>Sequencing the genomes of 1000 actinobacteria strains.</title>
        <authorList>
            <person name="Klenk H.-P."/>
        </authorList>
    </citation>
    <scope>NUCLEOTIDE SEQUENCE [LARGE SCALE GENOMIC DNA]</scope>
    <source>
        <strain evidence="1 2">DSM 18936</strain>
    </source>
</reference>
<gene>
    <name evidence="1" type="ORF">BDK89_2115</name>
</gene>
<dbReference type="GO" id="GO:0032259">
    <property type="term" value="P:methylation"/>
    <property type="evidence" value="ECO:0007669"/>
    <property type="project" value="UniProtKB-KW"/>
</dbReference>
<dbReference type="RefSeq" id="WP_243839142.1">
    <property type="nucleotide sequence ID" value="NZ_SOAU01000001.1"/>
</dbReference>
<dbReference type="EMBL" id="SOAU01000001">
    <property type="protein sequence ID" value="TDT16524.1"/>
    <property type="molecule type" value="Genomic_DNA"/>
</dbReference>
<dbReference type="Proteomes" id="UP000294558">
    <property type="component" value="Unassembled WGS sequence"/>
</dbReference>
<dbReference type="SUPFAM" id="SSF53335">
    <property type="entry name" value="S-adenosyl-L-methionine-dependent methyltransferases"/>
    <property type="match status" value="1"/>
</dbReference>
<evidence type="ECO:0000313" key="1">
    <source>
        <dbReference type="EMBL" id="TDT16524.1"/>
    </source>
</evidence>
<evidence type="ECO:0000313" key="2">
    <source>
        <dbReference type="Proteomes" id="UP000294558"/>
    </source>
</evidence>
<dbReference type="GO" id="GO:0008168">
    <property type="term" value="F:methyltransferase activity"/>
    <property type="evidence" value="ECO:0007669"/>
    <property type="project" value="UniProtKB-KW"/>
</dbReference>
<comment type="caution">
    <text evidence="1">The sequence shown here is derived from an EMBL/GenBank/DDBJ whole genome shotgun (WGS) entry which is preliminary data.</text>
</comment>
<dbReference type="Pfam" id="PF13578">
    <property type="entry name" value="Methyltransf_24"/>
    <property type="match status" value="1"/>
</dbReference>
<dbReference type="InterPro" id="IPR029063">
    <property type="entry name" value="SAM-dependent_MTases_sf"/>
</dbReference>
<proteinExistence type="predicted"/>
<dbReference type="AlphaFoldDB" id="A0A4R7I0D0"/>
<sequence length="235" mass="25544">MIDFSTAWASVADVDGWMTDGQARALYDASASAPEGGTIVEIGSFQGRSTIILASAAPDGATVTAIDPHAGNDRGPQEIEGYADDAESDHARFNANLQRAGVADRVRHLRMFSDEALGEVAEIDVLYIDGAHRYGPALADIRQWGAKVRPGGTMLIHDSFSSIGVTGAIGRELLWSQRWRYVGRSRSLAIYRADTGVSSWKNAGRQLAQVPWFAKNVILKVLISAKILRGREWPY</sequence>